<feature type="transmembrane region" description="Helical" evidence="7">
    <location>
        <begin position="232"/>
        <end position="255"/>
    </location>
</feature>
<keyword evidence="3 7" id="KW-0812">Transmembrane</keyword>
<feature type="transmembrane region" description="Helical" evidence="7">
    <location>
        <begin position="299"/>
        <end position="318"/>
    </location>
</feature>
<protein>
    <submittedName>
        <fullName evidence="9">MFS transporter</fullName>
    </submittedName>
</protein>
<dbReference type="PANTHER" id="PTHR23513">
    <property type="entry name" value="INTEGRAL MEMBRANE EFFLUX PROTEIN-RELATED"/>
    <property type="match status" value="1"/>
</dbReference>
<evidence type="ECO:0000256" key="6">
    <source>
        <dbReference type="SAM" id="MobiDB-lite"/>
    </source>
</evidence>
<accession>A0ABU4K588</accession>
<dbReference type="CDD" id="cd06173">
    <property type="entry name" value="MFS_MefA_like"/>
    <property type="match status" value="1"/>
</dbReference>
<comment type="subcellular location">
    <subcellularLocation>
        <location evidence="1">Cell membrane</location>
        <topology evidence="1">Multi-pass membrane protein</topology>
    </subcellularLocation>
</comment>
<keyword evidence="4 7" id="KW-1133">Transmembrane helix</keyword>
<gene>
    <name evidence="9" type="ORF">R2363_12030</name>
</gene>
<dbReference type="Gene3D" id="1.20.1250.20">
    <property type="entry name" value="MFS general substrate transporter like domains"/>
    <property type="match status" value="1"/>
</dbReference>
<feature type="transmembrane region" description="Helical" evidence="7">
    <location>
        <begin position="16"/>
        <end position="41"/>
    </location>
</feature>
<evidence type="ECO:0000256" key="7">
    <source>
        <dbReference type="SAM" id="Phobius"/>
    </source>
</evidence>
<name>A0ABU4K588_9ACTN</name>
<dbReference type="InterPro" id="IPR011701">
    <property type="entry name" value="MFS"/>
</dbReference>
<organism evidence="9 10">
    <name type="scientific">Streptomyces roseolus</name>
    <dbReference type="NCBI Taxonomy" id="67358"/>
    <lineage>
        <taxon>Bacteria</taxon>
        <taxon>Bacillati</taxon>
        <taxon>Actinomycetota</taxon>
        <taxon>Actinomycetes</taxon>
        <taxon>Kitasatosporales</taxon>
        <taxon>Streptomycetaceae</taxon>
        <taxon>Streptomyces</taxon>
    </lineage>
</organism>
<feature type="transmembrane region" description="Helical" evidence="7">
    <location>
        <begin position="358"/>
        <end position="381"/>
    </location>
</feature>
<keyword evidence="10" id="KW-1185">Reference proteome</keyword>
<keyword evidence="2" id="KW-1003">Cell membrane</keyword>
<dbReference type="Proteomes" id="UP001278571">
    <property type="component" value="Unassembled WGS sequence"/>
</dbReference>
<feature type="domain" description="Major facilitator superfamily (MFS) profile" evidence="8">
    <location>
        <begin position="233"/>
        <end position="439"/>
    </location>
</feature>
<proteinExistence type="predicted"/>
<evidence type="ECO:0000313" key="9">
    <source>
        <dbReference type="EMBL" id="MDX2292902.1"/>
    </source>
</evidence>
<feature type="transmembrane region" description="Helical" evidence="7">
    <location>
        <begin position="387"/>
        <end position="410"/>
    </location>
</feature>
<evidence type="ECO:0000256" key="2">
    <source>
        <dbReference type="ARBA" id="ARBA00022475"/>
    </source>
</evidence>
<dbReference type="EMBL" id="JAWJZF010000348">
    <property type="protein sequence ID" value="MDX2292902.1"/>
    <property type="molecule type" value="Genomic_DNA"/>
</dbReference>
<sequence>MKNAPEPTEPLDKKPLFAVLTANAVSIAGNALTLIGVPWFALETTGSPGKAGFVAFCAALPVVLSAIAGGPVVDRIGRRRVGITSDVVCGAALAAIPLLHHAGLLSYGLLCVLMGVSGLFHAPGETARYVMVPDLAARAGTPLARATSLFDAVNRGARMGGAALGGVLVAVVGADTVLLLDAVTFGTSAVLTAVGLRRVAAAAPRRDGPPLSAARYRADLREGYAYLFGDRLMLGVMLLVMVTNGLALSWSSVLLPLHAKEHLGGPAAQGAVVAVFAGSALAAALLYGAVGHRYPRRAVLTAGFVLAGAPMYLVAAATSSVAPLLVTAVAGGLGAGVLNPILATVMYERVPEELRSRVAGASTAGVLMATPLGGLVTGLVVERAGLTATLLGTAGLYLLVTLAPAVFPAWRGIEKVSLSSSEPSTPDPAPAPEAPRSRR</sequence>
<evidence type="ECO:0000313" key="10">
    <source>
        <dbReference type="Proteomes" id="UP001278571"/>
    </source>
</evidence>
<evidence type="ECO:0000256" key="5">
    <source>
        <dbReference type="ARBA" id="ARBA00023136"/>
    </source>
</evidence>
<dbReference type="PROSITE" id="PS50850">
    <property type="entry name" value="MFS"/>
    <property type="match status" value="1"/>
</dbReference>
<evidence type="ECO:0000256" key="4">
    <source>
        <dbReference type="ARBA" id="ARBA00022989"/>
    </source>
</evidence>
<feature type="transmembrane region" description="Helical" evidence="7">
    <location>
        <begin position="267"/>
        <end position="287"/>
    </location>
</feature>
<feature type="transmembrane region" description="Helical" evidence="7">
    <location>
        <begin position="104"/>
        <end position="122"/>
    </location>
</feature>
<feature type="region of interest" description="Disordered" evidence="6">
    <location>
        <begin position="417"/>
        <end position="439"/>
    </location>
</feature>
<feature type="transmembrane region" description="Helical" evidence="7">
    <location>
        <begin position="53"/>
        <end position="73"/>
    </location>
</feature>
<evidence type="ECO:0000256" key="1">
    <source>
        <dbReference type="ARBA" id="ARBA00004651"/>
    </source>
</evidence>
<dbReference type="RefSeq" id="WP_319009365.1">
    <property type="nucleotide sequence ID" value="NZ_JAWJZF010000348.1"/>
</dbReference>
<dbReference type="InterPro" id="IPR020846">
    <property type="entry name" value="MFS_dom"/>
</dbReference>
<dbReference type="SUPFAM" id="SSF103473">
    <property type="entry name" value="MFS general substrate transporter"/>
    <property type="match status" value="1"/>
</dbReference>
<evidence type="ECO:0000256" key="3">
    <source>
        <dbReference type="ARBA" id="ARBA00022692"/>
    </source>
</evidence>
<dbReference type="PANTHER" id="PTHR23513:SF6">
    <property type="entry name" value="MAJOR FACILITATOR SUPERFAMILY ASSOCIATED DOMAIN-CONTAINING PROTEIN"/>
    <property type="match status" value="1"/>
</dbReference>
<dbReference type="Pfam" id="PF07690">
    <property type="entry name" value="MFS_1"/>
    <property type="match status" value="1"/>
</dbReference>
<comment type="caution">
    <text evidence="9">The sequence shown here is derived from an EMBL/GenBank/DDBJ whole genome shotgun (WGS) entry which is preliminary data.</text>
</comment>
<keyword evidence="5 7" id="KW-0472">Membrane</keyword>
<feature type="transmembrane region" description="Helical" evidence="7">
    <location>
        <begin position="324"/>
        <end position="346"/>
    </location>
</feature>
<dbReference type="InterPro" id="IPR036259">
    <property type="entry name" value="MFS_trans_sf"/>
</dbReference>
<evidence type="ECO:0000259" key="8">
    <source>
        <dbReference type="PROSITE" id="PS50850"/>
    </source>
</evidence>
<reference evidence="9 10" key="1">
    <citation type="submission" date="2023-10" db="EMBL/GenBank/DDBJ databases">
        <authorList>
            <person name="Wang X.X."/>
        </authorList>
    </citation>
    <scope>NUCLEOTIDE SEQUENCE [LARGE SCALE GENOMIC DNA]</scope>
    <source>
        <strain evidence="9 10">NBRC 12816</strain>
    </source>
</reference>